<dbReference type="CDD" id="cd18012">
    <property type="entry name" value="DEXQc_arch_SWI2_SNF2"/>
    <property type="match status" value="1"/>
</dbReference>
<dbReference type="Proteomes" id="UP000659344">
    <property type="component" value="Unassembled WGS sequence"/>
</dbReference>
<keyword evidence="4" id="KW-0067">ATP-binding</keyword>
<keyword evidence="1" id="KW-0378">Hydrolase</keyword>
<evidence type="ECO:0000259" key="2">
    <source>
        <dbReference type="PROSITE" id="PS51192"/>
    </source>
</evidence>
<comment type="caution">
    <text evidence="4">The sequence shown here is derived from an EMBL/GenBank/DDBJ whole genome shotgun (WGS) entry which is preliminary data.</text>
</comment>
<keyword evidence="4" id="KW-0347">Helicase</keyword>
<dbReference type="InterPro" id="IPR014001">
    <property type="entry name" value="Helicase_ATP-bd"/>
</dbReference>
<dbReference type="RefSeq" id="WP_188542216.1">
    <property type="nucleotide sequence ID" value="NZ_BMFT01000005.1"/>
</dbReference>
<dbReference type="GO" id="GO:0004386">
    <property type="term" value="F:helicase activity"/>
    <property type="evidence" value="ECO:0007669"/>
    <property type="project" value="UniProtKB-KW"/>
</dbReference>
<keyword evidence="4" id="KW-0547">Nucleotide-binding</keyword>
<dbReference type="Pfam" id="PF00271">
    <property type="entry name" value="Helicase_C"/>
    <property type="match status" value="1"/>
</dbReference>
<feature type="domain" description="Helicase C-terminal" evidence="3">
    <location>
        <begin position="870"/>
        <end position="1026"/>
    </location>
</feature>
<dbReference type="SMART" id="SM00487">
    <property type="entry name" value="DEXDc"/>
    <property type="match status" value="1"/>
</dbReference>
<proteinExistence type="predicted"/>
<sequence length="1047" mass="117673">MNQRLYGIWLGDVLFCFSGETSETKVDAWTASIRAIELDGGVRPFQQAVLRLAEVRYPVSSGRRVARSGERKGLIGRTLEGLALPASDAWTLLLHWDEALLTNQGIIPGAEMNYWSVAAKFALELMIQGKIAPGMRPVNQGGGRRRGGQSSLRAAWGPLLSEGDDEARFRHLAGAMPPICLSAVQLVAAHEESSLEKMQISILYSFLTAIIDNETRKSVGDLGRKLNPSRADYRRGYSPLHELWWNGLLSPGQPPEIQGSLAEITQLVADISSAGGDQPKVEEEKQEGHRVGTLRLCLRLEPAEHTHGRSLDSSEGIPEWVLTFWGEGVEDPSLLLPAEFIWSYPGRELEVRGRTYKDVQENLLLRLSKAAELSGEVAEAMESERPEGAVLRPDEVYAFLSKSVPLLRKNGVTVQMPSRWTKEGRRIAGVKIKAAGWDGENRDTAEVSKFGVDQLVSFQAEAVINGEVLTHEELTQLSGSKSPLVFFRGEWIEIDVKEIKQVLKFMKRHEQGTMTFRELMHLTSDNEDGRHLDGMYVEAVETTGLLSMLMEGESTRKPEHREVPTSLQGTLRPYQERGYQWLASMRELGFGALLADDMGLGKTVQVITVLLDDITQGARKSLIICPTSLLGNWERELTRFAPELRLYVHHGSDRLHGDRFLKECENRDVILTTYQLAGRDAKELRSIEWDTIVLDEAQYIKNFGTKQAQSVMKLNAPHRIAMTGTPVENRLSELWSIFQFLNPGYLGTHASFRSRYTGTGGNQIEELGKLRKLVAPFLLRRLKSDPDIRKDLPEKIELKSYCTLTPEQARMYQTVTEDLMSQIGSRDGIARKGLVLTSLTRLKQICDHPLLATGSTRAEEIAERSGKMERLTELLDLIMDNGEASLIFTQYVHMGELLRERLTHRYGKAPFFLHGGVLKNERDEMVQAFQEGKGSPLFVLSLKAGGVGLNLTRANHVVHYDRWWNPAIENQATDRVFRIGQDKNVEVHKLICQGTLEERIDELIERKKMLSEQVVGSGEQWLTEMTNEELRNLVVLQAGSIWEEDGR</sequence>
<dbReference type="Pfam" id="PF00176">
    <property type="entry name" value="SNF2-rel_dom"/>
    <property type="match status" value="1"/>
</dbReference>
<dbReference type="InterPro" id="IPR049730">
    <property type="entry name" value="SNF2/RAD54-like_C"/>
</dbReference>
<dbReference type="SUPFAM" id="SSF52540">
    <property type="entry name" value="P-loop containing nucleoside triphosphate hydrolases"/>
    <property type="match status" value="2"/>
</dbReference>
<dbReference type="Gene3D" id="3.40.50.300">
    <property type="entry name" value="P-loop containing nucleotide triphosphate hydrolases"/>
    <property type="match status" value="1"/>
</dbReference>
<gene>
    <name evidence="4" type="ORF">GCM10008013_45830</name>
</gene>
<keyword evidence="5" id="KW-1185">Reference proteome</keyword>
<dbReference type="SMART" id="SM00490">
    <property type="entry name" value="HELICc"/>
    <property type="match status" value="1"/>
</dbReference>
<name>A0ABQ1YV22_9BACL</name>
<evidence type="ECO:0000259" key="3">
    <source>
        <dbReference type="PROSITE" id="PS51194"/>
    </source>
</evidence>
<dbReference type="InterPro" id="IPR027417">
    <property type="entry name" value="P-loop_NTPase"/>
</dbReference>
<dbReference type="InterPro" id="IPR000330">
    <property type="entry name" value="SNF2_N"/>
</dbReference>
<feature type="domain" description="Helicase ATP-binding" evidence="2">
    <location>
        <begin position="583"/>
        <end position="744"/>
    </location>
</feature>
<evidence type="ECO:0000313" key="4">
    <source>
        <dbReference type="EMBL" id="GGH38016.1"/>
    </source>
</evidence>
<evidence type="ECO:0000313" key="5">
    <source>
        <dbReference type="Proteomes" id="UP000659344"/>
    </source>
</evidence>
<dbReference type="PROSITE" id="PS51194">
    <property type="entry name" value="HELICASE_CTER"/>
    <property type="match status" value="1"/>
</dbReference>
<evidence type="ECO:0000256" key="1">
    <source>
        <dbReference type="ARBA" id="ARBA00022801"/>
    </source>
</evidence>
<dbReference type="CDD" id="cd18793">
    <property type="entry name" value="SF2_C_SNF"/>
    <property type="match status" value="1"/>
</dbReference>
<dbReference type="EMBL" id="BMFT01000005">
    <property type="protein sequence ID" value="GGH38016.1"/>
    <property type="molecule type" value="Genomic_DNA"/>
</dbReference>
<organism evidence="4 5">
    <name type="scientific">Paenibacillus segetis</name>
    <dbReference type="NCBI Taxonomy" id="1325360"/>
    <lineage>
        <taxon>Bacteria</taxon>
        <taxon>Bacillati</taxon>
        <taxon>Bacillota</taxon>
        <taxon>Bacilli</taxon>
        <taxon>Bacillales</taxon>
        <taxon>Paenibacillaceae</taxon>
        <taxon>Paenibacillus</taxon>
    </lineage>
</organism>
<dbReference type="PROSITE" id="PS51192">
    <property type="entry name" value="HELICASE_ATP_BIND_1"/>
    <property type="match status" value="1"/>
</dbReference>
<accession>A0ABQ1YV22</accession>
<dbReference type="Pfam" id="PF12419">
    <property type="entry name" value="DUF3670"/>
    <property type="match status" value="1"/>
</dbReference>
<dbReference type="InterPro" id="IPR038718">
    <property type="entry name" value="SNF2-like_sf"/>
</dbReference>
<protein>
    <submittedName>
        <fullName evidence="4">ATP-dependent helicase</fullName>
    </submittedName>
</protein>
<dbReference type="PANTHER" id="PTHR10799">
    <property type="entry name" value="SNF2/RAD54 HELICASE FAMILY"/>
    <property type="match status" value="1"/>
</dbReference>
<dbReference type="Gene3D" id="3.40.50.10810">
    <property type="entry name" value="Tandem AAA-ATPase domain"/>
    <property type="match status" value="1"/>
</dbReference>
<dbReference type="InterPro" id="IPR001650">
    <property type="entry name" value="Helicase_C-like"/>
</dbReference>
<reference evidence="5" key="1">
    <citation type="journal article" date="2019" name="Int. J. Syst. Evol. Microbiol.">
        <title>The Global Catalogue of Microorganisms (GCM) 10K type strain sequencing project: providing services to taxonomists for standard genome sequencing and annotation.</title>
        <authorList>
            <consortium name="The Broad Institute Genomics Platform"/>
            <consortium name="The Broad Institute Genome Sequencing Center for Infectious Disease"/>
            <person name="Wu L."/>
            <person name="Ma J."/>
        </authorList>
    </citation>
    <scope>NUCLEOTIDE SEQUENCE [LARGE SCALE GENOMIC DNA]</scope>
    <source>
        <strain evidence="5">CGMCC 1.12769</strain>
    </source>
</reference>
<dbReference type="InterPro" id="IPR022138">
    <property type="entry name" value="DUF3670"/>
</dbReference>